<dbReference type="PANTHER" id="PTHR10472">
    <property type="entry name" value="D-TYROSYL-TRNA TYR DEACYLASE"/>
    <property type="match status" value="1"/>
</dbReference>
<dbReference type="GO" id="GO:0000049">
    <property type="term" value="F:tRNA binding"/>
    <property type="evidence" value="ECO:0007669"/>
    <property type="project" value="UniProtKB-UniRule"/>
</dbReference>
<keyword evidence="4" id="KW-1185">Reference proteome</keyword>
<dbReference type="Gene3D" id="3.50.80.10">
    <property type="entry name" value="D-tyrosyl-tRNA(Tyr) deacylase"/>
    <property type="match status" value="1"/>
</dbReference>
<dbReference type="Pfam" id="PF02580">
    <property type="entry name" value="Tyr_Deacylase"/>
    <property type="match status" value="1"/>
</dbReference>
<keyword evidence="2 3" id="KW-0378">Hydrolase</keyword>
<dbReference type="EC" id="3.1.1.-" evidence="2"/>
<dbReference type="GO" id="GO:0106026">
    <property type="term" value="F:Gly-tRNA(Ala) deacylase activity"/>
    <property type="evidence" value="ECO:0007669"/>
    <property type="project" value="UniProtKB-UniRule"/>
</dbReference>
<name>A0A5C5V6U6_9BACT</name>
<comment type="subunit">
    <text evidence="2">Homodimer.</text>
</comment>
<dbReference type="NCBIfam" id="TIGR00256">
    <property type="entry name" value="D-aminoacyl-tRNA deacylase"/>
    <property type="match status" value="1"/>
</dbReference>
<sequence>MKAVVQRVSSAAVVVERETVGAVDAGLMVLLGVGHGDDAAAVRWMADKLVGLRIFEDDDGKMNRSLLEVGGQMLVVSQFTLFGDCKKGRRPSFVDAAPPELAERLYEEFVAAVRAHGVTVGTGRFRTHMEVSLTNDGPVTLIVESP</sequence>
<dbReference type="CDD" id="cd00563">
    <property type="entry name" value="Dtyr_deacylase"/>
    <property type="match status" value="1"/>
</dbReference>
<dbReference type="HAMAP" id="MF_00518">
    <property type="entry name" value="Deacylase_Dtd"/>
    <property type="match status" value="1"/>
</dbReference>
<protein>
    <recommendedName>
        <fullName evidence="2">D-aminoacyl-tRNA deacylase</fullName>
        <shortName evidence="2">DTD</shortName>
        <ecNumber evidence="2">3.1.1.96</ecNumber>
    </recommendedName>
    <alternativeName>
        <fullName evidence="2">Gly-tRNA(Ala) deacylase</fullName>
        <ecNumber evidence="2">3.1.1.-</ecNumber>
    </alternativeName>
</protein>
<evidence type="ECO:0000313" key="4">
    <source>
        <dbReference type="Proteomes" id="UP000316714"/>
    </source>
</evidence>
<evidence type="ECO:0000313" key="3">
    <source>
        <dbReference type="EMBL" id="TWT33527.1"/>
    </source>
</evidence>
<evidence type="ECO:0000256" key="1">
    <source>
        <dbReference type="ARBA" id="ARBA00009673"/>
    </source>
</evidence>
<proteinExistence type="inferred from homology"/>
<evidence type="ECO:0000256" key="2">
    <source>
        <dbReference type="HAMAP-Rule" id="MF_00518"/>
    </source>
</evidence>
<comment type="domain">
    <text evidence="2">A Gly-cisPro motif from one monomer fits into the active site of the other monomer to allow specific chiral rejection of L-amino acids.</text>
</comment>
<keyword evidence="2" id="KW-0820">tRNA-binding</keyword>
<keyword evidence="2" id="KW-0694">RNA-binding</keyword>
<comment type="catalytic activity">
    <reaction evidence="2">
        <text>glycyl-tRNA(Ala) + H2O = tRNA(Ala) + glycine + H(+)</text>
        <dbReference type="Rhea" id="RHEA:53744"/>
        <dbReference type="Rhea" id="RHEA-COMP:9657"/>
        <dbReference type="Rhea" id="RHEA-COMP:13640"/>
        <dbReference type="ChEBI" id="CHEBI:15377"/>
        <dbReference type="ChEBI" id="CHEBI:15378"/>
        <dbReference type="ChEBI" id="CHEBI:57305"/>
        <dbReference type="ChEBI" id="CHEBI:78442"/>
        <dbReference type="ChEBI" id="CHEBI:78522"/>
    </reaction>
</comment>
<gene>
    <name evidence="2 3" type="primary">dtd</name>
    <name evidence="3" type="ORF">KOR34_33590</name>
</gene>
<feature type="short sequence motif" description="Gly-cisPro motif, important for rejection of L-amino acids" evidence="2">
    <location>
        <begin position="137"/>
        <end position="138"/>
    </location>
</feature>
<comment type="catalytic activity">
    <reaction evidence="2">
        <text>a D-aminoacyl-tRNA + H2O = a tRNA + a D-alpha-amino acid + H(+)</text>
        <dbReference type="Rhea" id="RHEA:13953"/>
        <dbReference type="Rhea" id="RHEA-COMP:10123"/>
        <dbReference type="Rhea" id="RHEA-COMP:10124"/>
        <dbReference type="ChEBI" id="CHEBI:15377"/>
        <dbReference type="ChEBI" id="CHEBI:15378"/>
        <dbReference type="ChEBI" id="CHEBI:59871"/>
        <dbReference type="ChEBI" id="CHEBI:78442"/>
        <dbReference type="ChEBI" id="CHEBI:79333"/>
        <dbReference type="EC" id="3.1.1.96"/>
    </reaction>
</comment>
<dbReference type="GO" id="GO:0043908">
    <property type="term" value="F:Ser(Gly)-tRNA(Ala) hydrolase activity"/>
    <property type="evidence" value="ECO:0007669"/>
    <property type="project" value="UniProtKB-UniRule"/>
</dbReference>
<dbReference type="AlphaFoldDB" id="A0A5C5V6U6"/>
<comment type="subcellular location">
    <subcellularLocation>
        <location evidence="2">Cytoplasm</location>
    </subcellularLocation>
</comment>
<dbReference type="GO" id="GO:0051500">
    <property type="term" value="F:D-tyrosyl-tRNA(Tyr) deacylase activity"/>
    <property type="evidence" value="ECO:0007669"/>
    <property type="project" value="TreeGrafter"/>
</dbReference>
<dbReference type="GO" id="GO:0019478">
    <property type="term" value="P:D-amino acid catabolic process"/>
    <property type="evidence" value="ECO:0007669"/>
    <property type="project" value="UniProtKB-UniRule"/>
</dbReference>
<dbReference type="EC" id="3.1.1.96" evidence="2"/>
<dbReference type="PANTHER" id="PTHR10472:SF5">
    <property type="entry name" value="D-AMINOACYL-TRNA DEACYLASE 1"/>
    <property type="match status" value="1"/>
</dbReference>
<dbReference type="Proteomes" id="UP000316714">
    <property type="component" value="Unassembled WGS sequence"/>
</dbReference>
<dbReference type="OrthoDB" id="9801395at2"/>
<dbReference type="InterPro" id="IPR003732">
    <property type="entry name" value="Daa-tRNA_deacyls_DTD"/>
</dbReference>
<dbReference type="GO" id="GO:0005737">
    <property type="term" value="C:cytoplasm"/>
    <property type="evidence" value="ECO:0007669"/>
    <property type="project" value="UniProtKB-SubCell"/>
</dbReference>
<keyword evidence="2" id="KW-0963">Cytoplasm</keyword>
<accession>A0A5C5V6U6</accession>
<dbReference type="FunFam" id="3.50.80.10:FF:000001">
    <property type="entry name" value="D-aminoacyl-tRNA deacylase"/>
    <property type="match status" value="1"/>
</dbReference>
<dbReference type="EMBL" id="SIHJ01000002">
    <property type="protein sequence ID" value="TWT33527.1"/>
    <property type="molecule type" value="Genomic_DNA"/>
</dbReference>
<comment type="similarity">
    <text evidence="1 2">Belongs to the DTD family.</text>
</comment>
<comment type="function">
    <text evidence="2">An aminoacyl-tRNA editing enzyme that deacylates mischarged D-aminoacyl-tRNAs. Also deacylates mischarged glycyl-tRNA(Ala), protecting cells against glycine mischarging by AlaRS. Acts via tRNA-based rather than protein-based catalysis; rejects L-amino acids rather than detecting D-amino acids in the active site. By recycling D-aminoacyl-tRNA to D-amino acids and free tRNA molecules, this enzyme counteracts the toxicity associated with the formation of D-aminoacyl-tRNA entities in vivo and helps enforce protein L-homochirality.</text>
</comment>
<reference evidence="3 4" key="1">
    <citation type="submission" date="2019-02" db="EMBL/GenBank/DDBJ databases">
        <title>Deep-cultivation of Planctomycetes and their phenomic and genomic characterization uncovers novel biology.</title>
        <authorList>
            <person name="Wiegand S."/>
            <person name="Jogler M."/>
            <person name="Boedeker C."/>
            <person name="Pinto D."/>
            <person name="Vollmers J."/>
            <person name="Rivas-Marin E."/>
            <person name="Kohn T."/>
            <person name="Peeters S.H."/>
            <person name="Heuer A."/>
            <person name="Rast P."/>
            <person name="Oberbeckmann S."/>
            <person name="Bunk B."/>
            <person name="Jeske O."/>
            <person name="Meyerdierks A."/>
            <person name="Storesund J.E."/>
            <person name="Kallscheuer N."/>
            <person name="Luecker S."/>
            <person name="Lage O.M."/>
            <person name="Pohl T."/>
            <person name="Merkel B.J."/>
            <person name="Hornburger P."/>
            <person name="Mueller R.-W."/>
            <person name="Bruemmer F."/>
            <person name="Labrenz M."/>
            <person name="Spormann A.M."/>
            <person name="Op Den Camp H."/>
            <person name="Overmann J."/>
            <person name="Amann R."/>
            <person name="Jetten M.S.M."/>
            <person name="Mascher T."/>
            <person name="Medema M.H."/>
            <person name="Devos D.P."/>
            <person name="Kaster A.-K."/>
            <person name="Ovreas L."/>
            <person name="Rohde M."/>
            <person name="Galperin M.Y."/>
            <person name="Jogler C."/>
        </authorList>
    </citation>
    <scope>NUCLEOTIDE SEQUENCE [LARGE SCALE GENOMIC DNA]</scope>
    <source>
        <strain evidence="3 4">KOR34</strain>
    </source>
</reference>
<dbReference type="InterPro" id="IPR023509">
    <property type="entry name" value="DTD-like_sf"/>
</dbReference>
<dbReference type="SUPFAM" id="SSF69500">
    <property type="entry name" value="DTD-like"/>
    <property type="match status" value="1"/>
</dbReference>
<organism evidence="3 4">
    <name type="scientific">Posidoniimonas corsicana</name>
    <dbReference type="NCBI Taxonomy" id="1938618"/>
    <lineage>
        <taxon>Bacteria</taxon>
        <taxon>Pseudomonadati</taxon>
        <taxon>Planctomycetota</taxon>
        <taxon>Planctomycetia</taxon>
        <taxon>Pirellulales</taxon>
        <taxon>Lacipirellulaceae</taxon>
        <taxon>Posidoniimonas</taxon>
    </lineage>
</organism>
<comment type="caution">
    <text evidence="3">The sequence shown here is derived from an EMBL/GenBank/DDBJ whole genome shotgun (WGS) entry which is preliminary data.</text>
</comment>